<comment type="caution">
    <text evidence="2">The sequence shown here is derived from an EMBL/GenBank/DDBJ whole genome shotgun (WGS) entry which is preliminary data.</text>
</comment>
<gene>
    <name evidence="2" type="ORF">E0H92_03325</name>
</gene>
<dbReference type="Proteomes" id="UP000294225">
    <property type="component" value="Unassembled WGS sequence"/>
</dbReference>
<reference evidence="2 3" key="1">
    <citation type="submission" date="2019-02" db="EMBL/GenBank/DDBJ databases">
        <title>Kribbella capetownensis sp. nov. and Kribbella speibonae sp. nov., isolated from soil.</title>
        <authorList>
            <person name="Curtis S.M."/>
            <person name="Norton I."/>
            <person name="Everest G.J."/>
            <person name="Meyers P.R."/>
        </authorList>
    </citation>
    <scope>NUCLEOTIDE SEQUENCE [LARGE SCALE GENOMIC DNA]</scope>
    <source>
        <strain evidence="2 3">YM55</strain>
    </source>
</reference>
<organism evidence="2 3">
    <name type="scientific">Kribbella speibonae</name>
    <dbReference type="NCBI Taxonomy" id="1572660"/>
    <lineage>
        <taxon>Bacteria</taxon>
        <taxon>Bacillati</taxon>
        <taxon>Actinomycetota</taxon>
        <taxon>Actinomycetes</taxon>
        <taxon>Propionibacteriales</taxon>
        <taxon>Kribbellaceae</taxon>
        <taxon>Kribbella</taxon>
    </lineage>
</organism>
<evidence type="ECO:0000313" key="3">
    <source>
        <dbReference type="Proteomes" id="UP000294225"/>
    </source>
</evidence>
<accession>A0A4R0J2J4</accession>
<proteinExistence type="predicted"/>
<dbReference type="RefSeq" id="WP_131495338.1">
    <property type="nucleotide sequence ID" value="NZ_SJKC01000001.1"/>
</dbReference>
<feature type="region of interest" description="Disordered" evidence="1">
    <location>
        <begin position="159"/>
        <end position="189"/>
    </location>
</feature>
<dbReference type="AlphaFoldDB" id="A0A4R0J2J4"/>
<name>A0A4R0J2J4_9ACTN</name>
<sequence>MRRGAVVGVAVAVVAAGAIGYVVFEPEPFKVADYDRMCESPRSFDQAAAYQGPSPHPIEIVNGGVSLPSDDPEIRVWFPEDPAAVQLVSCVNRVERGGFVKRCEYSKGGRTIDLYQGLYSVLVYEARSGKKLAESRVAGNGFVGNVLKEDADPCQTFLRTTGTGHSEEESRPSSRQLRTVLEPHVHKQG</sequence>
<evidence type="ECO:0000313" key="2">
    <source>
        <dbReference type="EMBL" id="TCC40733.1"/>
    </source>
</evidence>
<protein>
    <submittedName>
        <fullName evidence="2">Uncharacterized protein</fullName>
    </submittedName>
</protein>
<evidence type="ECO:0000256" key="1">
    <source>
        <dbReference type="SAM" id="MobiDB-lite"/>
    </source>
</evidence>
<dbReference type="EMBL" id="SJKC01000001">
    <property type="protein sequence ID" value="TCC40733.1"/>
    <property type="molecule type" value="Genomic_DNA"/>
</dbReference>